<dbReference type="Proteomes" id="UP000277283">
    <property type="component" value="Segment"/>
</dbReference>
<reference evidence="3" key="2">
    <citation type="submission" date="2012-08" db="EMBL/GenBank/DDBJ databases">
        <authorList>
            <person name="Choi T.-J."/>
        </authorList>
    </citation>
    <scope>NUCLEOTIDE SEQUENCE [LARGE SCALE GENOMIC DNA]</scope>
    <source>
        <strain evidence="3">K-LV1</strain>
    </source>
</reference>
<protein>
    <submittedName>
        <fullName evidence="2">ORF1029</fullName>
    </submittedName>
    <submittedName>
        <fullName evidence="1">Wsv276</fullName>
    </submittedName>
</protein>
<proteinExistence type="predicted"/>
<gene>
    <name evidence="1" type="ORF">wssv_02730</name>
</gene>
<sequence length="81" mass="8964">MSLIDAAPITATPMAFASWECTTLVGLFVTCSTSALSALFLYKSCVFLSLLNFFKYRFDTSFIVYFARGVGSQSLPFFSNM</sequence>
<reference evidence="2" key="3">
    <citation type="journal article" date="2018" name="Aquaculture">
        <title>Complete genome sequence of a white spot syndrome virus associated with a disease incursion in Australia.</title>
        <authorList>
            <person name="Oakey J."/>
            <person name="Smith C.S."/>
        </authorList>
    </citation>
    <scope>NUCLEOTIDE SEQUENCE [LARGE SCALE GENOMIC DNA]</scope>
    <source>
        <strain evidence="2">WSSV-AU</strain>
    </source>
</reference>
<name>K7WJY4_9VIRU</name>
<organism evidence="1 3">
    <name type="scientific">White spot syndrome virus</name>
    <dbReference type="NCBI Taxonomy" id="342409"/>
    <lineage>
        <taxon>Viruses</taxon>
        <taxon>Viruses incertae sedis</taxon>
        <taxon>Naldaviricetes</taxon>
        <taxon>Nimaviridae</taxon>
        <taxon>Whispovirus</taxon>
    </lineage>
</organism>
<evidence type="ECO:0000313" key="2">
    <source>
        <dbReference type="EMBL" id="ATU83818.1"/>
    </source>
</evidence>
<evidence type="ECO:0000313" key="1">
    <source>
        <dbReference type="EMBL" id="AFX59650.1"/>
    </source>
</evidence>
<dbReference type="EMBL" id="MF768985">
    <property type="protein sequence ID" value="ATU83818.1"/>
    <property type="molecule type" value="Genomic_DNA"/>
</dbReference>
<dbReference type="EMBL" id="JX515788">
    <property type="protein sequence ID" value="AFX59650.1"/>
    <property type="molecule type" value="Genomic_DNA"/>
</dbReference>
<accession>K7WJY4</accession>
<dbReference type="Proteomes" id="UP000267516">
    <property type="component" value="Segment"/>
</dbReference>
<reference evidence="1" key="1">
    <citation type="submission" date="2012-08" db="EMBL/GenBank/DDBJ databases">
        <title>Cassytha pubescens and C. glabella (Lauraceae) are not disjunctly distributed between Australia and the Ryukyu Archipelago of Japan - evidence from morphological and molecular data.</title>
        <authorList>
            <person name="Kokubugata G."/>
            <person name="Nakamura K."/>
            <person name="Forster P.I."/>
            <person name="Wilson G.W."/>
            <person name="Holland A.E."/>
            <person name="Hirayama Y."/>
            <person name="Yokota M."/>
        </authorList>
    </citation>
    <scope>NUCLEOTIDE SEQUENCE</scope>
    <source>
        <strain evidence="1">K-LV1</strain>
    </source>
</reference>
<evidence type="ECO:0000313" key="3">
    <source>
        <dbReference type="Proteomes" id="UP000277283"/>
    </source>
</evidence>